<gene>
    <name evidence="1" type="ORF">L596_013401</name>
</gene>
<name>A0A4U5P0I9_STECR</name>
<protein>
    <submittedName>
        <fullName evidence="1">Uncharacterized protein</fullName>
    </submittedName>
</protein>
<reference evidence="1 2" key="1">
    <citation type="journal article" date="2015" name="Genome Biol.">
        <title>Comparative genomics of Steinernema reveals deeply conserved gene regulatory networks.</title>
        <authorList>
            <person name="Dillman A.R."/>
            <person name="Macchietto M."/>
            <person name="Porter C.F."/>
            <person name="Rogers A."/>
            <person name="Williams B."/>
            <person name="Antoshechkin I."/>
            <person name="Lee M.M."/>
            <person name="Goodwin Z."/>
            <person name="Lu X."/>
            <person name="Lewis E.E."/>
            <person name="Goodrich-Blair H."/>
            <person name="Stock S.P."/>
            <person name="Adams B.J."/>
            <person name="Sternberg P.W."/>
            <person name="Mortazavi A."/>
        </authorList>
    </citation>
    <scope>NUCLEOTIDE SEQUENCE [LARGE SCALE GENOMIC DNA]</scope>
    <source>
        <strain evidence="1 2">ALL</strain>
    </source>
</reference>
<proteinExistence type="predicted"/>
<evidence type="ECO:0000313" key="1">
    <source>
        <dbReference type="EMBL" id="TKR89270.1"/>
    </source>
</evidence>
<accession>A0A4U5P0I9</accession>
<dbReference type="EMBL" id="AZBU02000003">
    <property type="protein sequence ID" value="TKR89270.1"/>
    <property type="molecule type" value="Genomic_DNA"/>
</dbReference>
<organism evidence="1 2">
    <name type="scientific">Steinernema carpocapsae</name>
    <name type="common">Entomopathogenic nematode</name>
    <dbReference type="NCBI Taxonomy" id="34508"/>
    <lineage>
        <taxon>Eukaryota</taxon>
        <taxon>Metazoa</taxon>
        <taxon>Ecdysozoa</taxon>
        <taxon>Nematoda</taxon>
        <taxon>Chromadorea</taxon>
        <taxon>Rhabditida</taxon>
        <taxon>Tylenchina</taxon>
        <taxon>Panagrolaimomorpha</taxon>
        <taxon>Strongyloidoidea</taxon>
        <taxon>Steinernematidae</taxon>
        <taxon>Steinernema</taxon>
    </lineage>
</organism>
<reference evidence="1 2" key="2">
    <citation type="journal article" date="2019" name="G3 (Bethesda)">
        <title>Hybrid Assembly of the Genome of the Entomopathogenic Nematode Steinernema carpocapsae Identifies the X-Chromosome.</title>
        <authorList>
            <person name="Serra L."/>
            <person name="Macchietto M."/>
            <person name="Macias-Munoz A."/>
            <person name="McGill C.J."/>
            <person name="Rodriguez I.M."/>
            <person name="Rodriguez B."/>
            <person name="Murad R."/>
            <person name="Mortazavi A."/>
        </authorList>
    </citation>
    <scope>NUCLEOTIDE SEQUENCE [LARGE SCALE GENOMIC DNA]</scope>
    <source>
        <strain evidence="1 2">ALL</strain>
    </source>
</reference>
<comment type="caution">
    <text evidence="1">The sequence shown here is derived from an EMBL/GenBank/DDBJ whole genome shotgun (WGS) entry which is preliminary data.</text>
</comment>
<dbReference type="AlphaFoldDB" id="A0A4U5P0I9"/>
<sequence>MCLAEEGAVWKGSFFQIKGPVAGRQLPPQPDASVLSVPQGVFFCVTLYITKENDPDLSVCTFGPLPSPRTGLFCNHNGADIGPANAELATVEIVFEVNRLCTKYGTEVCVICTILKNKWKSDGGAKYNPMLPLFGGAKPTGIGI</sequence>
<evidence type="ECO:0000313" key="2">
    <source>
        <dbReference type="Proteomes" id="UP000298663"/>
    </source>
</evidence>
<keyword evidence="2" id="KW-1185">Reference proteome</keyword>
<dbReference type="Proteomes" id="UP000298663">
    <property type="component" value="Unassembled WGS sequence"/>
</dbReference>